<dbReference type="SUPFAM" id="SSF140959">
    <property type="entry name" value="Indolic compounds 2,3-dioxygenase-like"/>
    <property type="match status" value="1"/>
</dbReference>
<dbReference type="Gene3D" id="1.10.287.3810">
    <property type="match status" value="1"/>
</dbReference>
<dbReference type="GO" id="GO:0019441">
    <property type="term" value="P:L-tryptophan catabolic process to kynurenine"/>
    <property type="evidence" value="ECO:0007669"/>
    <property type="project" value="UniProtKB-UniRule"/>
</dbReference>
<keyword evidence="1" id="KW-0823">Tryptophan catabolism</keyword>
<keyword evidence="1" id="KW-0349">Heme</keyword>
<comment type="similarity">
    <text evidence="1">Belongs to the tryptophan 2,3-dioxygenase family.</text>
</comment>
<dbReference type="PANTHER" id="PTHR10138">
    <property type="entry name" value="TRYPTOPHAN 2,3-DIOXYGENASE"/>
    <property type="match status" value="1"/>
</dbReference>
<dbReference type="GO" id="GO:0019442">
    <property type="term" value="P:L-tryptophan catabolic process to acetyl-CoA"/>
    <property type="evidence" value="ECO:0007669"/>
    <property type="project" value="TreeGrafter"/>
</dbReference>
<comment type="caution">
    <text evidence="1">Lacks conserved residue(s) required for the propagation of feature annotation.</text>
</comment>
<dbReference type="AlphaFoldDB" id="A0A7S1THA6"/>
<dbReference type="EC" id="1.13.11.11" evidence="1"/>
<comment type="function">
    <text evidence="1">Heme-dependent dioxygenase that catalyzes the oxidative cleavage of the L-tryptophan (L-Trp) pyrrole ring and converts L-tryptophan to N-formyl-L-kynurenine. Catalyzes the oxidative cleavage of the indole moiety.</text>
</comment>
<keyword evidence="1" id="KW-0223">Dioxygenase</keyword>
<comment type="pathway">
    <text evidence="1">Amino-acid degradation; L-tryptophan degradation via kynurenine pathway; L-kynurenine from L-tryptophan: step 1/2.</text>
</comment>
<reference evidence="2" key="1">
    <citation type="submission" date="2021-01" db="EMBL/GenBank/DDBJ databases">
        <authorList>
            <person name="Corre E."/>
            <person name="Pelletier E."/>
            <person name="Niang G."/>
            <person name="Scheremetjew M."/>
            <person name="Finn R."/>
            <person name="Kale V."/>
            <person name="Holt S."/>
            <person name="Cochrane G."/>
            <person name="Meng A."/>
            <person name="Brown T."/>
            <person name="Cohen L."/>
        </authorList>
    </citation>
    <scope>NUCLEOTIDE SEQUENCE</scope>
    <source>
        <strain evidence="2">SAG 36.94</strain>
    </source>
</reference>
<name>A0A7S1THA6_9RHOD</name>
<comment type="subunit">
    <text evidence="1">Homotetramer. Dimer of dimers.</text>
</comment>
<keyword evidence="1" id="KW-0560">Oxidoreductase</keyword>
<dbReference type="GO" id="GO:0020037">
    <property type="term" value="F:heme binding"/>
    <property type="evidence" value="ECO:0007669"/>
    <property type="project" value="UniProtKB-UniRule"/>
</dbReference>
<dbReference type="UniPathway" id="UPA00333">
    <property type="reaction ID" value="UER00453"/>
</dbReference>
<dbReference type="InterPro" id="IPR004981">
    <property type="entry name" value="Trp_2_3_dOase"/>
</dbReference>
<dbReference type="PANTHER" id="PTHR10138:SF0">
    <property type="entry name" value="TRYPTOPHAN 2,3-DIOXYGENASE"/>
    <property type="match status" value="1"/>
</dbReference>
<proteinExistence type="inferred from homology"/>
<dbReference type="EMBL" id="HBGH01014269">
    <property type="protein sequence ID" value="CAD9235819.1"/>
    <property type="molecule type" value="Transcribed_RNA"/>
</dbReference>
<sequence length="442" mass="51217">MGVGVKKGLSLSGSMDEGLGGGVNENDSTVDHEAINEVAEREQMYEKMWRSAPAPRDRGTNFIRRAQQPLYYGDYLQLDKLLDAQSPVSLKAGDPSHDELLFITVHQTYELWFKQIIHELDSVRHIFAELTIGAKKIGAALHRLLRIHEIQKILSDQIRVLETLTPQEFLDFRDYLFPASGFQSFQFRLIEIKLGVKRTDGQNMKYLQCLNEKHRKMIEAALAEPSLFELVERWLRNIPFPNFRGYQFTTAYEEAVNRMFDLDMKVIHTQLDGVEKENAIEELKKTKRTFESVYDRSVHDEMKKLGLRRMGFRATCSALLIMLYQDEPMLQLPGRLLRVLVDIDDQLNQWRYRHSQMVHRMIGAKMGTGGSLGFSYLKSTVDNCKVFSDIANMSTLLIPRRLLPNLPSEIRDQLKYYYNVEQFDRTFFEMGSGGDSIDWSFC</sequence>
<keyword evidence="1" id="KW-0479">Metal-binding</keyword>
<gene>
    <name evidence="2" type="ORF">CCAE0312_LOCUS7911</name>
</gene>
<dbReference type="InterPro" id="IPR037217">
    <property type="entry name" value="Trp/Indoleamine_2_3_dOase-like"/>
</dbReference>
<dbReference type="Pfam" id="PF03301">
    <property type="entry name" value="Trp_dioxygenase"/>
    <property type="match status" value="1"/>
</dbReference>
<dbReference type="Gene3D" id="1.20.58.480">
    <property type="match status" value="1"/>
</dbReference>
<keyword evidence="1" id="KW-0408">Iron</keyword>
<comment type="cofactor">
    <cofactor evidence="1">
        <name>heme</name>
        <dbReference type="ChEBI" id="CHEBI:30413"/>
    </cofactor>
    <text evidence="1">Binds 1 heme group per subunit.</text>
</comment>
<protein>
    <recommendedName>
        <fullName evidence="1">Tryptophan 2,3-dioxygenase</fullName>
        <shortName evidence="1">TDO</shortName>
        <ecNumber evidence="1">1.13.11.11</ecNumber>
    </recommendedName>
    <alternativeName>
        <fullName evidence="1">Tryptamin 2,3-dioxygenase</fullName>
    </alternativeName>
    <alternativeName>
        <fullName evidence="1">Tryptophan oxygenase</fullName>
        <shortName evidence="1">TO</shortName>
        <shortName evidence="1">TRPO</shortName>
    </alternativeName>
    <alternativeName>
        <fullName evidence="1">Tryptophan pyrrolase</fullName>
    </alternativeName>
    <alternativeName>
        <fullName evidence="1">Tryptophanase</fullName>
    </alternativeName>
</protein>
<dbReference type="GO" id="GO:0046872">
    <property type="term" value="F:metal ion binding"/>
    <property type="evidence" value="ECO:0007669"/>
    <property type="project" value="UniProtKB-KW"/>
</dbReference>
<accession>A0A7S1THA6</accession>
<dbReference type="HAMAP" id="MF_01972">
    <property type="entry name" value="T23O"/>
    <property type="match status" value="1"/>
</dbReference>
<dbReference type="GO" id="GO:0004833">
    <property type="term" value="F:L-tryptophan 2,3-dioxygenase activity"/>
    <property type="evidence" value="ECO:0007669"/>
    <property type="project" value="UniProtKB-UniRule"/>
</dbReference>
<organism evidence="2">
    <name type="scientific">Compsopogon caeruleus</name>
    <dbReference type="NCBI Taxonomy" id="31354"/>
    <lineage>
        <taxon>Eukaryota</taxon>
        <taxon>Rhodophyta</taxon>
        <taxon>Compsopogonophyceae</taxon>
        <taxon>Compsopogonales</taxon>
        <taxon>Compsopogonaceae</taxon>
        <taxon>Compsopogon</taxon>
    </lineage>
</organism>
<evidence type="ECO:0000313" key="2">
    <source>
        <dbReference type="EMBL" id="CAD9235819.1"/>
    </source>
</evidence>
<comment type="catalytic activity">
    <reaction evidence="1">
        <text>L-tryptophan + O2 = N-formyl-L-kynurenine</text>
        <dbReference type="Rhea" id="RHEA:24536"/>
        <dbReference type="ChEBI" id="CHEBI:15379"/>
        <dbReference type="ChEBI" id="CHEBI:57912"/>
        <dbReference type="ChEBI" id="CHEBI:58629"/>
        <dbReference type="EC" id="1.13.11.11"/>
    </reaction>
</comment>
<evidence type="ECO:0000256" key="1">
    <source>
        <dbReference type="HAMAP-Rule" id="MF_03020"/>
    </source>
</evidence>